<evidence type="ECO:0000256" key="7">
    <source>
        <dbReference type="ARBA" id="ARBA00023002"/>
    </source>
</evidence>
<keyword evidence="9" id="KW-0411">Iron-sulfur</keyword>
<sequence length="674" mass="72284">MDSTHAILFEPVKIGPVTAPNRFYQTPHATGLGWQRPQAGAALRGMKAEGGWGVVCTEYCSIHPTSDDSPHGFLTLWDDSDIAALALTAEAIHAHGSLAGIELWHGGAHASNRMTRVPGIAPDVQPAMFHLPTTARAMDASDIKAFRGWQRDAALRAKRAGFDIVYVYAGHDYLPFQFLSARSNTRGDAYGGNLENRARLLREMIEDTKEVVGDTCAVALRLAVDELHGPRGITSEGEGREVVEMLAELPDLWDVNIAGALGNDSKSARFSAEGFQEPYVGFVKSLTTKPVVSVGRFTSPETMVAQIKRGVQDFIGAARPSIADPFLPLKIREGRADEIRECIGCNICRAANNEAVALRCTQNPTMAEEWRQGWHPERITVLPKLEKVLVVGAGPAGLEAALSLGRRGAEVSLAEAGGALGGRILRESTLPGLGTWIRVRDWRAHMIGKLDNVQIYPGSVMTAGDIADFGADHVVLATGSRWRRDGVGVAGMEPLDLPKALTPDDIFAGAAVAGPVVIYDDEHYFMAGALAERLRALGHEVTYVTPHAVASSWTVLTDEQGFVQGRLLEAGVKIVPLHLLEGQVPGAVRLACAYTGRVVEQTCGTLIVATGRLPVDDLYAPLVAAGVAVSRVGDCLQPSSIADAVYSAHRFVRGFGAALEPVLRREKPPLRGLL</sequence>
<dbReference type="InterPro" id="IPR023753">
    <property type="entry name" value="FAD/NAD-binding_dom"/>
</dbReference>
<dbReference type="InterPro" id="IPR001155">
    <property type="entry name" value="OxRdtase_FMN_N"/>
</dbReference>
<dbReference type="PRINTS" id="PR00411">
    <property type="entry name" value="PNDRDTASEI"/>
</dbReference>
<evidence type="ECO:0000256" key="3">
    <source>
        <dbReference type="ARBA" id="ARBA00011048"/>
    </source>
</evidence>
<keyword evidence="5" id="KW-0288">FMN</keyword>
<accession>A0ABV7J0L6</accession>
<evidence type="ECO:0000256" key="2">
    <source>
        <dbReference type="ARBA" id="ARBA00001966"/>
    </source>
</evidence>
<dbReference type="SUPFAM" id="SSF51905">
    <property type="entry name" value="FAD/NAD(P)-binding domain"/>
    <property type="match status" value="1"/>
</dbReference>
<evidence type="ECO:0000256" key="8">
    <source>
        <dbReference type="ARBA" id="ARBA00023004"/>
    </source>
</evidence>
<evidence type="ECO:0000256" key="6">
    <source>
        <dbReference type="ARBA" id="ARBA00022723"/>
    </source>
</evidence>
<reference evidence="13" key="1">
    <citation type="journal article" date="2019" name="Int. J. Syst. Evol. Microbiol.">
        <title>The Global Catalogue of Microorganisms (GCM) 10K type strain sequencing project: providing services to taxonomists for standard genome sequencing and annotation.</title>
        <authorList>
            <consortium name="The Broad Institute Genomics Platform"/>
            <consortium name="The Broad Institute Genome Sequencing Center for Infectious Disease"/>
            <person name="Wu L."/>
            <person name="Ma J."/>
        </authorList>
    </citation>
    <scope>NUCLEOTIDE SEQUENCE [LARGE SCALE GENOMIC DNA]</scope>
    <source>
        <strain evidence="13">KCTC 52039</strain>
    </source>
</reference>
<comment type="cofactor">
    <cofactor evidence="1">
        <name>FMN</name>
        <dbReference type="ChEBI" id="CHEBI:58210"/>
    </cofactor>
</comment>
<evidence type="ECO:0000256" key="4">
    <source>
        <dbReference type="ARBA" id="ARBA00022630"/>
    </source>
</evidence>
<evidence type="ECO:0000313" key="13">
    <source>
        <dbReference type="Proteomes" id="UP001595547"/>
    </source>
</evidence>
<dbReference type="Pfam" id="PF07992">
    <property type="entry name" value="Pyr_redox_2"/>
    <property type="match status" value="1"/>
</dbReference>
<dbReference type="InterPro" id="IPR013785">
    <property type="entry name" value="Aldolase_TIM"/>
</dbReference>
<name>A0ABV7J0L6_9RHOB</name>
<dbReference type="Gene3D" id="3.50.50.60">
    <property type="entry name" value="FAD/NAD(P)-binding domain"/>
    <property type="match status" value="1"/>
</dbReference>
<feature type="domain" description="FAD/NAD(P)-binding" evidence="11">
    <location>
        <begin position="387"/>
        <end position="631"/>
    </location>
</feature>
<dbReference type="PRINTS" id="PR00368">
    <property type="entry name" value="FADPNR"/>
</dbReference>
<comment type="cofactor">
    <cofactor evidence="2">
        <name>[4Fe-4S] cluster</name>
        <dbReference type="ChEBI" id="CHEBI:49883"/>
    </cofactor>
</comment>
<evidence type="ECO:0000256" key="1">
    <source>
        <dbReference type="ARBA" id="ARBA00001917"/>
    </source>
</evidence>
<dbReference type="RefSeq" id="WP_380073751.1">
    <property type="nucleotide sequence ID" value="NZ_JBHRTO010000001.1"/>
</dbReference>
<dbReference type="InterPro" id="IPR036188">
    <property type="entry name" value="FAD/NAD-bd_sf"/>
</dbReference>
<keyword evidence="13" id="KW-1185">Reference proteome</keyword>
<dbReference type="SUPFAM" id="SSF51971">
    <property type="entry name" value="Nucleotide-binding domain"/>
    <property type="match status" value="1"/>
</dbReference>
<evidence type="ECO:0000256" key="5">
    <source>
        <dbReference type="ARBA" id="ARBA00022643"/>
    </source>
</evidence>
<dbReference type="PANTHER" id="PTHR42917">
    <property type="entry name" value="2,4-DIENOYL-COA REDUCTASE"/>
    <property type="match status" value="1"/>
</dbReference>
<comment type="caution">
    <text evidence="12">The sequence shown here is derived from an EMBL/GenBank/DDBJ whole genome shotgun (WGS) entry which is preliminary data.</text>
</comment>
<evidence type="ECO:0000256" key="9">
    <source>
        <dbReference type="ARBA" id="ARBA00023014"/>
    </source>
</evidence>
<evidence type="ECO:0000313" key="12">
    <source>
        <dbReference type="EMBL" id="MFC3182170.1"/>
    </source>
</evidence>
<evidence type="ECO:0000259" key="10">
    <source>
        <dbReference type="Pfam" id="PF00724"/>
    </source>
</evidence>
<dbReference type="EMBL" id="JBHRTO010000001">
    <property type="protein sequence ID" value="MFC3182170.1"/>
    <property type="molecule type" value="Genomic_DNA"/>
</dbReference>
<dbReference type="Proteomes" id="UP001595547">
    <property type="component" value="Unassembled WGS sequence"/>
</dbReference>
<keyword evidence="6" id="KW-0479">Metal-binding</keyword>
<keyword evidence="4" id="KW-0285">Flavoprotein</keyword>
<dbReference type="Gene3D" id="3.20.20.70">
    <property type="entry name" value="Aldolase class I"/>
    <property type="match status" value="1"/>
</dbReference>
<proteinExistence type="inferred from homology"/>
<keyword evidence="7" id="KW-0560">Oxidoreductase</keyword>
<protein>
    <submittedName>
        <fullName evidence="12">FAD-dependent oxidoreductase</fullName>
    </submittedName>
</protein>
<gene>
    <name evidence="12" type="ORF">ACFOGH_14300</name>
</gene>
<dbReference type="SUPFAM" id="SSF51395">
    <property type="entry name" value="FMN-linked oxidoreductases"/>
    <property type="match status" value="1"/>
</dbReference>
<dbReference type="InterPro" id="IPR051793">
    <property type="entry name" value="NADH:flavin_oxidoreductase"/>
</dbReference>
<keyword evidence="8" id="KW-0408">Iron</keyword>
<organism evidence="12 13">
    <name type="scientific">Cypionkella sinensis</name>
    <dbReference type="NCBI Taxonomy" id="1756043"/>
    <lineage>
        <taxon>Bacteria</taxon>
        <taxon>Pseudomonadati</taxon>
        <taxon>Pseudomonadota</taxon>
        <taxon>Alphaproteobacteria</taxon>
        <taxon>Rhodobacterales</taxon>
        <taxon>Paracoccaceae</taxon>
        <taxon>Cypionkella</taxon>
    </lineage>
</organism>
<feature type="domain" description="NADH:flavin oxidoreductase/NADH oxidase N-terminal" evidence="10">
    <location>
        <begin position="8"/>
        <end position="338"/>
    </location>
</feature>
<dbReference type="Gene3D" id="3.40.50.720">
    <property type="entry name" value="NAD(P)-binding Rossmann-like Domain"/>
    <property type="match status" value="1"/>
</dbReference>
<dbReference type="PANTHER" id="PTHR42917:SF2">
    <property type="entry name" value="2,4-DIENOYL-COA REDUCTASE [(2E)-ENOYL-COA-PRODUCING]"/>
    <property type="match status" value="1"/>
</dbReference>
<dbReference type="Pfam" id="PF00724">
    <property type="entry name" value="Oxidored_FMN"/>
    <property type="match status" value="1"/>
</dbReference>
<evidence type="ECO:0000259" key="11">
    <source>
        <dbReference type="Pfam" id="PF07992"/>
    </source>
</evidence>
<comment type="similarity">
    <text evidence="3">In the N-terminal section; belongs to the NADH:flavin oxidoreductase/NADH oxidase family.</text>
</comment>